<comment type="caution">
    <text evidence="1">The sequence shown here is derived from an EMBL/GenBank/DDBJ whole genome shotgun (WGS) entry which is preliminary data.</text>
</comment>
<gene>
    <name evidence="1" type="ORF">ADS77_06460</name>
</gene>
<keyword evidence="2" id="KW-1185">Reference proteome</keyword>
<proteinExistence type="predicted"/>
<evidence type="ECO:0000313" key="2">
    <source>
        <dbReference type="Proteomes" id="UP000037848"/>
    </source>
</evidence>
<name>A0A0N1EW27_9GAMM</name>
<organism evidence="1 2">
    <name type="scientific">Pseudoalteromonas porphyrae</name>
    <dbReference type="NCBI Taxonomy" id="187330"/>
    <lineage>
        <taxon>Bacteria</taxon>
        <taxon>Pseudomonadati</taxon>
        <taxon>Pseudomonadota</taxon>
        <taxon>Gammaproteobacteria</taxon>
        <taxon>Alteromonadales</taxon>
        <taxon>Pseudoalteromonadaceae</taxon>
        <taxon>Pseudoalteromonas</taxon>
    </lineage>
</organism>
<reference evidence="1 2" key="1">
    <citation type="submission" date="2015-08" db="EMBL/GenBank/DDBJ databases">
        <title>Draft Genome Sequence of Pseudoalteromonas porphyrae UCD-SED14.</title>
        <authorList>
            <person name="Coil D.A."/>
            <person name="Jospin G."/>
            <person name="Lee R.D."/>
            <person name="Eisen J.A."/>
        </authorList>
    </citation>
    <scope>NUCLEOTIDE SEQUENCE [LARGE SCALE GENOMIC DNA]</scope>
    <source>
        <strain evidence="1 2">UCD-SED14</strain>
    </source>
</reference>
<protein>
    <submittedName>
        <fullName evidence="1">Uncharacterized protein</fullName>
    </submittedName>
</protein>
<dbReference type="STRING" id="187330.AMS58_03495"/>
<evidence type="ECO:0000313" key="1">
    <source>
        <dbReference type="EMBL" id="KPH64320.1"/>
    </source>
</evidence>
<dbReference type="RefSeq" id="WP_054203632.1">
    <property type="nucleotide sequence ID" value="NZ_LHPH01000005.1"/>
</dbReference>
<dbReference type="EMBL" id="LHPH01000005">
    <property type="protein sequence ID" value="KPH64320.1"/>
    <property type="molecule type" value="Genomic_DNA"/>
</dbReference>
<dbReference type="PATRIC" id="fig|187330.3.peg.3272"/>
<dbReference type="Proteomes" id="UP000037848">
    <property type="component" value="Unassembled WGS sequence"/>
</dbReference>
<dbReference type="AlphaFoldDB" id="A0A0N1EW27"/>
<dbReference type="OrthoDB" id="6314893at2"/>
<accession>A0A0N1EW27</accession>
<sequence length="124" mass="14284">MKYIITSILLFVIYFSVNKYGVSANSFDDSSNVSDAFNIYPVNLVDFKLTLVKYIHHVCEKNEERLTQMKSDVSECISAHDLAKDKCEVKVLRLAPFNIENKEDLDEYGQDYKQCTLPYKNLVG</sequence>